<organism evidence="1">
    <name type="scientific">marine sediment metagenome</name>
    <dbReference type="NCBI Taxonomy" id="412755"/>
    <lineage>
        <taxon>unclassified sequences</taxon>
        <taxon>metagenomes</taxon>
        <taxon>ecological metagenomes</taxon>
    </lineage>
</organism>
<proteinExistence type="predicted"/>
<evidence type="ECO:0000313" key="1">
    <source>
        <dbReference type="EMBL" id="GAH50086.1"/>
    </source>
</evidence>
<name>X1FWS4_9ZZZZ</name>
<feature type="non-terminal residue" evidence="1">
    <location>
        <position position="115"/>
    </location>
</feature>
<gene>
    <name evidence="1" type="ORF">S03H2_31667</name>
</gene>
<reference evidence="1" key="1">
    <citation type="journal article" date="2014" name="Front. Microbiol.">
        <title>High frequency of phylogenetically diverse reductive dehalogenase-homologous genes in deep subseafloor sedimentary metagenomes.</title>
        <authorList>
            <person name="Kawai M."/>
            <person name="Futagami T."/>
            <person name="Toyoda A."/>
            <person name="Takaki Y."/>
            <person name="Nishi S."/>
            <person name="Hori S."/>
            <person name="Arai W."/>
            <person name="Tsubouchi T."/>
            <person name="Morono Y."/>
            <person name="Uchiyama I."/>
            <person name="Ito T."/>
            <person name="Fujiyama A."/>
            <person name="Inagaki F."/>
            <person name="Takami H."/>
        </authorList>
    </citation>
    <scope>NUCLEOTIDE SEQUENCE</scope>
    <source>
        <strain evidence="1">Expedition CK06-06</strain>
    </source>
</reference>
<accession>X1FWS4</accession>
<protein>
    <submittedName>
        <fullName evidence="1">Uncharacterized protein</fullName>
    </submittedName>
</protein>
<dbReference type="AlphaFoldDB" id="X1FWS4"/>
<sequence>MIKMKIKKIIIAIMFILVILLGIMRIYAFSYDEDEQGNPFYELDVEVKVPSIGIRDLILLQPSTEPFQPELGMIYFDSTSKRLRLYDGTGWYSIALEKVSSVSKNKFRKSGAKTE</sequence>
<comment type="caution">
    <text evidence="1">The sequence shown here is derived from an EMBL/GenBank/DDBJ whole genome shotgun (WGS) entry which is preliminary data.</text>
</comment>
<dbReference type="EMBL" id="BARU01019214">
    <property type="protein sequence ID" value="GAH50086.1"/>
    <property type="molecule type" value="Genomic_DNA"/>
</dbReference>